<dbReference type="InterPro" id="IPR001810">
    <property type="entry name" value="F-box_dom"/>
</dbReference>
<protein>
    <submittedName>
        <fullName evidence="3">F-box protein At5g52610</fullName>
    </submittedName>
</protein>
<dbReference type="PANTHER" id="PTHR31111">
    <property type="entry name" value="BNAA05G37150D PROTEIN-RELATED"/>
    <property type="match status" value="1"/>
</dbReference>
<dbReference type="RefSeq" id="XP_010445084.1">
    <property type="nucleotide sequence ID" value="XM_010446782.1"/>
</dbReference>
<dbReference type="InterPro" id="IPR013187">
    <property type="entry name" value="F-box-assoc_dom_typ3"/>
</dbReference>
<dbReference type="PANTHER" id="PTHR31111:SF132">
    <property type="entry name" value="F-BOX ASSOCIATED UBIQUITINATION EFFECTOR FAMILY PROTEIN-RELATED"/>
    <property type="match status" value="1"/>
</dbReference>
<dbReference type="Proteomes" id="UP000694864">
    <property type="component" value="Chromosome 2"/>
</dbReference>
<dbReference type="SMART" id="SM00256">
    <property type="entry name" value="FBOX"/>
    <property type="match status" value="1"/>
</dbReference>
<evidence type="ECO:0000259" key="1">
    <source>
        <dbReference type="SMART" id="SM00256"/>
    </source>
</evidence>
<sequence length="357" mass="40115">MFSEDLLIEILSRLPVKSLAIFLCVSKLWASIIRSRHFISAYQSRSSTRQPRVMVGLPDLFTSSHWHFISSSPPSSVTNAICCIDNTSYSPYCVNGLICIAYMDQLWICNPALGKGELLPQGPQSSLDKPFKTWYMGYDPINYQYKVLFFSTECLVCPYKVEVFTLGGQGSWKMIEDGNSHSPVTSGICINGVVYYGAHTAHGPRIVRFYVATEKFGNFIELPTDASNMYVTFFGISTFVNYQGKLALLAKRNISMYDLWVLEDVSGKQEWSMVSINISREMCSHDQLVSLGAVGFVAGSGELIVTARDRFFQLYLIYVDIEKKRSREVWLGGLKCATYGPSLIAFTDYVESIMLLS</sequence>
<evidence type="ECO:0000313" key="3">
    <source>
        <dbReference type="RefSeq" id="XP_010445084.1"/>
    </source>
</evidence>
<gene>
    <name evidence="3" type="primary">LOC104727696</name>
</gene>
<dbReference type="Pfam" id="PF00646">
    <property type="entry name" value="F-box"/>
    <property type="match status" value="1"/>
</dbReference>
<dbReference type="InterPro" id="IPR017451">
    <property type="entry name" value="F-box-assoc_interact_dom"/>
</dbReference>
<dbReference type="GeneID" id="104727696"/>
<proteinExistence type="predicted"/>
<reference evidence="2" key="1">
    <citation type="journal article" date="2014" name="Nat. Commun.">
        <title>The emerging biofuel crop Camelina sativa retains a highly undifferentiated hexaploid genome structure.</title>
        <authorList>
            <person name="Kagale S."/>
            <person name="Koh C."/>
            <person name="Nixon J."/>
            <person name="Bollina V."/>
            <person name="Clarke W.E."/>
            <person name="Tuteja R."/>
            <person name="Spillane C."/>
            <person name="Robinson S.J."/>
            <person name="Links M.G."/>
            <person name="Clarke C."/>
            <person name="Higgins E.E."/>
            <person name="Huebert T."/>
            <person name="Sharpe A.G."/>
            <person name="Parkin I.A."/>
        </authorList>
    </citation>
    <scope>NUCLEOTIDE SEQUENCE [LARGE SCALE GENOMIC DNA]</scope>
    <source>
        <strain evidence="2">cv. DH55</strain>
    </source>
</reference>
<keyword evidence="2" id="KW-1185">Reference proteome</keyword>
<accession>A0ABM0URN0</accession>
<name>A0ABM0URN0_CAMSA</name>
<dbReference type="SUPFAM" id="SSF81383">
    <property type="entry name" value="F-box domain"/>
    <property type="match status" value="1"/>
</dbReference>
<dbReference type="InterPro" id="IPR036047">
    <property type="entry name" value="F-box-like_dom_sf"/>
</dbReference>
<reference evidence="3" key="2">
    <citation type="submission" date="2025-08" db="UniProtKB">
        <authorList>
            <consortium name="RefSeq"/>
        </authorList>
    </citation>
    <scope>IDENTIFICATION</scope>
    <source>
        <tissue evidence="3">Leaf</tissue>
    </source>
</reference>
<dbReference type="Pfam" id="PF08268">
    <property type="entry name" value="FBA_3"/>
    <property type="match status" value="1"/>
</dbReference>
<feature type="domain" description="F-box" evidence="1">
    <location>
        <begin position="2"/>
        <end position="42"/>
    </location>
</feature>
<evidence type="ECO:0000313" key="2">
    <source>
        <dbReference type="Proteomes" id="UP000694864"/>
    </source>
</evidence>
<organism evidence="2 3">
    <name type="scientific">Camelina sativa</name>
    <name type="common">False flax</name>
    <name type="synonym">Myagrum sativum</name>
    <dbReference type="NCBI Taxonomy" id="90675"/>
    <lineage>
        <taxon>Eukaryota</taxon>
        <taxon>Viridiplantae</taxon>
        <taxon>Streptophyta</taxon>
        <taxon>Embryophyta</taxon>
        <taxon>Tracheophyta</taxon>
        <taxon>Spermatophyta</taxon>
        <taxon>Magnoliopsida</taxon>
        <taxon>eudicotyledons</taxon>
        <taxon>Gunneridae</taxon>
        <taxon>Pentapetalae</taxon>
        <taxon>rosids</taxon>
        <taxon>malvids</taxon>
        <taxon>Brassicales</taxon>
        <taxon>Brassicaceae</taxon>
        <taxon>Camelineae</taxon>
        <taxon>Camelina</taxon>
    </lineage>
</organism>
<dbReference type="NCBIfam" id="TIGR01640">
    <property type="entry name" value="F_box_assoc_1"/>
    <property type="match status" value="1"/>
</dbReference>